<gene>
    <name evidence="1" type="ORF">ACFYM3_08675</name>
</gene>
<reference evidence="1 2" key="1">
    <citation type="submission" date="2024-10" db="EMBL/GenBank/DDBJ databases">
        <title>The Natural Products Discovery Center: Release of the First 8490 Sequenced Strains for Exploring Actinobacteria Biosynthetic Diversity.</title>
        <authorList>
            <person name="Kalkreuter E."/>
            <person name="Kautsar S.A."/>
            <person name="Yang D."/>
            <person name="Bader C.D."/>
            <person name="Teijaro C.N."/>
            <person name="Fluegel L."/>
            <person name="Davis C.M."/>
            <person name="Simpson J.R."/>
            <person name="Lauterbach L."/>
            <person name="Steele A.D."/>
            <person name="Gui C."/>
            <person name="Meng S."/>
            <person name="Li G."/>
            <person name="Viehrig K."/>
            <person name="Ye F."/>
            <person name="Su P."/>
            <person name="Kiefer A.F."/>
            <person name="Nichols A."/>
            <person name="Cepeda A.J."/>
            <person name="Yan W."/>
            <person name="Fan B."/>
            <person name="Jiang Y."/>
            <person name="Adhikari A."/>
            <person name="Zheng C.-J."/>
            <person name="Schuster L."/>
            <person name="Cowan T.M."/>
            <person name="Smanski M.J."/>
            <person name="Chevrette M.G."/>
            <person name="De Carvalho L.P.S."/>
            <person name="Shen B."/>
        </authorList>
    </citation>
    <scope>NUCLEOTIDE SEQUENCE [LARGE SCALE GENOMIC DNA]</scope>
    <source>
        <strain evidence="1 2">NPDC007066</strain>
    </source>
</reference>
<evidence type="ECO:0000313" key="2">
    <source>
        <dbReference type="Proteomes" id="UP001601288"/>
    </source>
</evidence>
<proteinExistence type="predicted"/>
<evidence type="ECO:0000313" key="1">
    <source>
        <dbReference type="EMBL" id="MFE9224691.1"/>
    </source>
</evidence>
<dbReference type="RefSeq" id="WP_358278210.1">
    <property type="nucleotide sequence ID" value="NZ_JBEYGJ010000002.1"/>
</dbReference>
<name>A0ABW6LBZ4_9ACTN</name>
<protein>
    <submittedName>
        <fullName evidence="1">Uncharacterized protein</fullName>
    </submittedName>
</protein>
<dbReference type="EMBL" id="JBIAFP010000004">
    <property type="protein sequence ID" value="MFE9224691.1"/>
    <property type="molecule type" value="Genomic_DNA"/>
</dbReference>
<sequence>MSTLCLSGGCAGTARLRELRAVAAPDSMAPLADTRLVELAASMAGGVAFSPRLELFPLDLGPARALRISQAAAGVRSESGISFEDLLSRVRARFPGLAVLDETTYVELSEALTEAGFPLDWDTGRRRFLPRTEEGRGSRLALSSSVLTSTG</sequence>
<dbReference type="Proteomes" id="UP001601288">
    <property type="component" value="Unassembled WGS sequence"/>
</dbReference>
<comment type="caution">
    <text evidence="1">The sequence shown here is derived from an EMBL/GenBank/DDBJ whole genome shotgun (WGS) entry which is preliminary data.</text>
</comment>
<accession>A0ABW6LBZ4</accession>
<organism evidence="1 2">
    <name type="scientific">Streptomyces massasporeus</name>
    <dbReference type="NCBI Taxonomy" id="67324"/>
    <lineage>
        <taxon>Bacteria</taxon>
        <taxon>Bacillati</taxon>
        <taxon>Actinomycetota</taxon>
        <taxon>Actinomycetes</taxon>
        <taxon>Kitasatosporales</taxon>
        <taxon>Streptomycetaceae</taxon>
        <taxon>Streptomyces</taxon>
    </lineage>
</organism>
<keyword evidence="2" id="KW-1185">Reference proteome</keyword>